<evidence type="ECO:0000256" key="1">
    <source>
        <dbReference type="SAM" id="MobiDB-lite"/>
    </source>
</evidence>
<dbReference type="InterPro" id="IPR045617">
    <property type="entry name" value="DUF6445"/>
</dbReference>
<protein>
    <recommendedName>
        <fullName evidence="4">Prolyl 4-hydroxylase alpha subunit Fe(2+) 2OG dioxygenase domain-containing protein</fullName>
    </recommendedName>
</protein>
<feature type="region of interest" description="Disordered" evidence="1">
    <location>
        <begin position="1"/>
        <end position="27"/>
    </location>
</feature>
<reference evidence="2 3" key="1">
    <citation type="submission" date="2014-12" db="EMBL/GenBank/DDBJ databases">
        <title>Complete genome sequence of Streptomyces vietnamensis strain GIMV4.0001, a genetic manipulable producer of the benzoisochromanequinone antibiotic granaticin.</title>
        <authorList>
            <person name="Deng M.R."/>
            <person name="Guo J."/>
            <person name="Ma L.Y."/>
            <person name="Feng G.D."/>
            <person name="Mo C.Y."/>
            <person name="Zhu H.H."/>
        </authorList>
    </citation>
    <scope>NUCLEOTIDE SEQUENCE [LARGE SCALE GENOMIC DNA]</scope>
    <source>
        <strain evidence="3">GIMV4.0001</strain>
    </source>
</reference>
<evidence type="ECO:0000313" key="3">
    <source>
        <dbReference type="Proteomes" id="UP000031774"/>
    </source>
</evidence>
<organism evidence="2 3">
    <name type="scientific">Streptomyces vietnamensis</name>
    <dbReference type="NCBI Taxonomy" id="362257"/>
    <lineage>
        <taxon>Bacteria</taxon>
        <taxon>Bacillati</taxon>
        <taxon>Actinomycetota</taxon>
        <taxon>Actinomycetes</taxon>
        <taxon>Kitasatosporales</taxon>
        <taxon>Streptomycetaceae</taxon>
        <taxon>Streptomyces</taxon>
    </lineage>
</organism>
<dbReference type="AlphaFoldDB" id="A0A0B5I2A7"/>
<evidence type="ECO:0008006" key="4">
    <source>
        <dbReference type="Google" id="ProtNLM"/>
    </source>
</evidence>
<dbReference type="Proteomes" id="UP000031774">
    <property type="component" value="Chromosome"/>
</dbReference>
<feature type="compositionally biased region" description="Pro residues" evidence="1">
    <location>
        <begin position="1"/>
        <end position="15"/>
    </location>
</feature>
<name>A0A0B5I2A7_9ACTN</name>
<dbReference type="STRING" id="362257.SVTN_22345"/>
<dbReference type="HOGENOM" id="CLU_1239135_0_0_11"/>
<keyword evidence="3" id="KW-1185">Reference proteome</keyword>
<sequence length="238" mass="26601">MSFNPPQTPFRPPARPAARPAGLPVLPYRKPTKGRDYWVIDDVLPNIDEVRARCLAKDDWVQGAPVNPEPWPGQRAMPALEPGELARVERLVRKATGAPRIWAENPDGAGTFNHNCVQAVGKDECEPRPHTDSRSLCRYAAVLYLSPDTPKDCGTSFYRQNLPGGRLGGNQVLAPHNNLVDALGTRFVPPDSFTEDIRVPHRYNRLLLYSANLMHSATGYWGTTLEDKRMTAVFFWMA</sequence>
<dbReference type="EMBL" id="CP010407">
    <property type="protein sequence ID" value="AJF66701.1"/>
    <property type="molecule type" value="Genomic_DNA"/>
</dbReference>
<dbReference type="RefSeq" id="WP_041130698.1">
    <property type="nucleotide sequence ID" value="NZ_CP010407.1"/>
</dbReference>
<dbReference type="KEGG" id="svt:SVTN_22345"/>
<dbReference type="Pfam" id="PF20043">
    <property type="entry name" value="DUF6445"/>
    <property type="match status" value="1"/>
</dbReference>
<evidence type="ECO:0000313" key="2">
    <source>
        <dbReference type="EMBL" id="AJF66701.1"/>
    </source>
</evidence>
<gene>
    <name evidence="2" type="ORF">SVTN_22345</name>
</gene>
<accession>A0A0B5I2A7</accession>
<feature type="compositionally biased region" description="Low complexity" evidence="1">
    <location>
        <begin position="16"/>
        <end position="27"/>
    </location>
</feature>
<proteinExistence type="predicted"/>